<name>A0ABD6D5P2_9EURY</name>
<dbReference type="SUPFAM" id="SSF51306">
    <property type="entry name" value="LexA/Signal peptidase"/>
    <property type="match status" value="1"/>
</dbReference>
<keyword evidence="2" id="KW-0812">Transmembrane</keyword>
<feature type="transmembrane region" description="Helical" evidence="2">
    <location>
        <begin position="165"/>
        <end position="182"/>
    </location>
</feature>
<dbReference type="InterPro" id="IPR019533">
    <property type="entry name" value="Peptidase_S26"/>
</dbReference>
<protein>
    <submittedName>
        <fullName evidence="3">S26 family signal peptidase</fullName>
    </submittedName>
</protein>
<feature type="transmembrane region" description="Helical" evidence="2">
    <location>
        <begin position="203"/>
        <end position="226"/>
    </location>
</feature>
<dbReference type="InterPro" id="IPR036286">
    <property type="entry name" value="LexA/Signal_pep-like_sf"/>
</dbReference>
<evidence type="ECO:0000256" key="2">
    <source>
        <dbReference type="SAM" id="Phobius"/>
    </source>
</evidence>
<organism evidence="3 4">
    <name type="scientific">Halohasta litorea</name>
    <dbReference type="NCBI Taxonomy" id="869891"/>
    <lineage>
        <taxon>Archaea</taxon>
        <taxon>Methanobacteriati</taxon>
        <taxon>Methanobacteriota</taxon>
        <taxon>Stenosarchaea group</taxon>
        <taxon>Halobacteria</taxon>
        <taxon>Halobacteriales</taxon>
        <taxon>Haloferacaceae</taxon>
        <taxon>Halohasta</taxon>
    </lineage>
</organism>
<evidence type="ECO:0000313" key="4">
    <source>
        <dbReference type="Proteomes" id="UP001597052"/>
    </source>
</evidence>
<comment type="caution">
    <text evidence="3">The sequence shown here is derived from an EMBL/GenBank/DDBJ whole genome shotgun (WGS) entry which is preliminary data.</text>
</comment>
<feature type="transmembrane region" description="Helical" evidence="2">
    <location>
        <begin position="336"/>
        <end position="358"/>
    </location>
</feature>
<dbReference type="EMBL" id="JBHUDM010000001">
    <property type="protein sequence ID" value="MFD1641407.1"/>
    <property type="molecule type" value="Genomic_DNA"/>
</dbReference>
<proteinExistence type="predicted"/>
<evidence type="ECO:0000313" key="3">
    <source>
        <dbReference type="EMBL" id="MFD1641407.1"/>
    </source>
</evidence>
<sequence length="387" mass="41946">MSTEEPVWRVSITIAIVVILALVAGQLLGQPVLLSYVETESMSPTMEPGDGFVPIPVQIAGPIEEDDVVVFEAEELHGGGLTTHRVVDETERGYITRGDGNPFTDQDGDEPPVREPQIVAKALQVNGQVVVIPGFGTGVERVQSVLDTTQRQLAAALGVRSLVDTQTLALSFFIGTLLWYVVGERRDNLPERAGRGTSRETGLDTRVLVGGCALLLIVTATVAMVAPAGTHEYGIVSASFESDQPTVIPQGESADVAYPVDNGGFIPTVSYIEPASEGVAVRPHTLTVQPRATETATVQLDAPSETGYYRRYVTEHRYLAVLPEPVIQSLYVIHPWLPIAAIDALIGGSFYLFGRILVGTDRLRIRTRSREVPVSTHLRRLVNSLYR</sequence>
<gene>
    <name evidence="3" type="ORF">ACFSBW_05900</name>
</gene>
<keyword evidence="2" id="KW-0472">Membrane</keyword>
<accession>A0ABD6D5P2</accession>
<evidence type="ECO:0000256" key="1">
    <source>
        <dbReference type="SAM" id="MobiDB-lite"/>
    </source>
</evidence>
<dbReference type="CDD" id="cd06530">
    <property type="entry name" value="S26_SPase_I"/>
    <property type="match status" value="1"/>
</dbReference>
<reference evidence="3 4" key="1">
    <citation type="journal article" date="2019" name="Int. J. Syst. Evol. Microbiol.">
        <title>The Global Catalogue of Microorganisms (GCM) 10K type strain sequencing project: providing services to taxonomists for standard genome sequencing and annotation.</title>
        <authorList>
            <consortium name="The Broad Institute Genomics Platform"/>
            <consortium name="The Broad Institute Genome Sequencing Center for Infectious Disease"/>
            <person name="Wu L."/>
            <person name="Ma J."/>
        </authorList>
    </citation>
    <scope>NUCLEOTIDE SEQUENCE [LARGE SCALE GENOMIC DNA]</scope>
    <source>
        <strain evidence="3 4">CGMCC 1.10593</strain>
    </source>
</reference>
<dbReference type="Proteomes" id="UP001597052">
    <property type="component" value="Unassembled WGS sequence"/>
</dbReference>
<feature type="transmembrane region" description="Helical" evidence="2">
    <location>
        <begin position="7"/>
        <end position="28"/>
    </location>
</feature>
<keyword evidence="2" id="KW-1133">Transmembrane helix</keyword>
<dbReference type="RefSeq" id="WP_256395107.1">
    <property type="nucleotide sequence ID" value="NZ_JANHDJ010000001.1"/>
</dbReference>
<feature type="region of interest" description="Disordered" evidence="1">
    <location>
        <begin position="93"/>
        <end position="112"/>
    </location>
</feature>
<dbReference type="AlphaFoldDB" id="A0ABD6D5P2"/>
<keyword evidence="4" id="KW-1185">Reference proteome</keyword>